<dbReference type="Proteomes" id="UP000030745">
    <property type="component" value="Unassembled WGS sequence"/>
</dbReference>
<gene>
    <name evidence="2" type="ORF">SPRG_03723</name>
</gene>
<dbReference type="PROSITE" id="PS50003">
    <property type="entry name" value="PH_DOMAIN"/>
    <property type="match status" value="1"/>
</dbReference>
<protein>
    <recommendedName>
        <fullName evidence="1">PH domain-containing protein</fullName>
    </recommendedName>
</protein>
<feature type="domain" description="PH" evidence="1">
    <location>
        <begin position="1"/>
        <end position="105"/>
    </location>
</feature>
<reference evidence="2 3" key="1">
    <citation type="journal article" date="2013" name="PLoS Genet.">
        <title>Distinctive expansion of potential virulence genes in the genome of the oomycete fish pathogen Saprolegnia parasitica.</title>
        <authorList>
            <person name="Jiang R.H."/>
            <person name="de Bruijn I."/>
            <person name="Haas B.J."/>
            <person name="Belmonte R."/>
            <person name="Lobach L."/>
            <person name="Christie J."/>
            <person name="van den Ackerveken G."/>
            <person name="Bottin A."/>
            <person name="Bulone V."/>
            <person name="Diaz-Moreno S.M."/>
            <person name="Dumas B."/>
            <person name="Fan L."/>
            <person name="Gaulin E."/>
            <person name="Govers F."/>
            <person name="Grenville-Briggs L.J."/>
            <person name="Horner N.R."/>
            <person name="Levin J.Z."/>
            <person name="Mammella M."/>
            <person name="Meijer H.J."/>
            <person name="Morris P."/>
            <person name="Nusbaum C."/>
            <person name="Oome S."/>
            <person name="Phillips A.J."/>
            <person name="van Rooyen D."/>
            <person name="Rzeszutek E."/>
            <person name="Saraiva M."/>
            <person name="Secombes C.J."/>
            <person name="Seidl M.F."/>
            <person name="Snel B."/>
            <person name="Stassen J.H."/>
            <person name="Sykes S."/>
            <person name="Tripathy S."/>
            <person name="van den Berg H."/>
            <person name="Vega-Arreguin J.C."/>
            <person name="Wawra S."/>
            <person name="Young S.K."/>
            <person name="Zeng Q."/>
            <person name="Dieguez-Uribeondo J."/>
            <person name="Russ C."/>
            <person name="Tyler B.M."/>
            <person name="van West P."/>
        </authorList>
    </citation>
    <scope>NUCLEOTIDE SEQUENCE [LARGE SCALE GENOMIC DNA]</scope>
    <source>
        <strain evidence="2 3">CBS 223.65</strain>
    </source>
</reference>
<evidence type="ECO:0000313" key="3">
    <source>
        <dbReference type="Proteomes" id="UP000030745"/>
    </source>
</evidence>
<dbReference type="EMBL" id="KK583197">
    <property type="protein sequence ID" value="KDO31803.1"/>
    <property type="molecule type" value="Genomic_DNA"/>
</dbReference>
<name>A0A067CMT6_SAPPC</name>
<dbReference type="AlphaFoldDB" id="A0A067CMT6"/>
<evidence type="ECO:0000259" key="1">
    <source>
        <dbReference type="PROSITE" id="PS50003"/>
    </source>
</evidence>
<dbReference type="Gene3D" id="2.30.29.30">
    <property type="entry name" value="Pleckstrin-homology domain (PH domain)/Phosphotyrosine-binding domain (PTB)"/>
    <property type="match status" value="1"/>
</dbReference>
<sequence>MVYDGYLIRHAGKKAHVCFFRLEEGYLKYYANDKLIGDLRLSGCRVSVKAHRRDDHVPNTFRVETQRVLVNDRTYTLAPPEMLELTAATPEARSLWGRAILTWQRRYFADPASLSPSEHEATRLTLEAIVKTSLKPLGSPSRYYITLPSRSLRKSLTSTIFHLPLSTRSPTPVLSFTLPTHAPVTIAS</sequence>
<dbReference type="GeneID" id="24126207"/>
<evidence type="ECO:0000313" key="2">
    <source>
        <dbReference type="EMBL" id="KDO31803.1"/>
    </source>
</evidence>
<dbReference type="OMA" id="AHVCFFR"/>
<keyword evidence="3" id="KW-1185">Reference proteome</keyword>
<proteinExistence type="predicted"/>
<dbReference type="InterPro" id="IPR011993">
    <property type="entry name" value="PH-like_dom_sf"/>
</dbReference>
<dbReference type="SUPFAM" id="SSF50729">
    <property type="entry name" value="PH domain-like"/>
    <property type="match status" value="1"/>
</dbReference>
<dbReference type="KEGG" id="spar:SPRG_03723"/>
<dbReference type="InterPro" id="IPR001849">
    <property type="entry name" value="PH_domain"/>
</dbReference>
<organism evidence="2 3">
    <name type="scientific">Saprolegnia parasitica (strain CBS 223.65)</name>
    <dbReference type="NCBI Taxonomy" id="695850"/>
    <lineage>
        <taxon>Eukaryota</taxon>
        <taxon>Sar</taxon>
        <taxon>Stramenopiles</taxon>
        <taxon>Oomycota</taxon>
        <taxon>Saprolegniomycetes</taxon>
        <taxon>Saprolegniales</taxon>
        <taxon>Saprolegniaceae</taxon>
        <taxon>Saprolegnia</taxon>
    </lineage>
</organism>
<dbReference type="RefSeq" id="XP_012197683.1">
    <property type="nucleotide sequence ID" value="XM_012342293.1"/>
</dbReference>
<accession>A0A067CMT6</accession>
<dbReference type="CDD" id="cd00821">
    <property type="entry name" value="PH"/>
    <property type="match status" value="1"/>
</dbReference>
<dbReference type="OrthoDB" id="67309at2759"/>
<dbReference type="SMART" id="SM00233">
    <property type="entry name" value="PH"/>
    <property type="match status" value="1"/>
</dbReference>
<dbReference type="VEuPathDB" id="FungiDB:SPRG_03723"/>